<sequence length="209" mass="22884">MVRDIRAALPNSVRTTQSGGITALELLETLDGARYRDGPGGGVTSDADILTFNASSSGFNILGHFGNLTLPLTTTTDYLVIYNTGQTGANAYDIHAAPPTVITPSGTTISITAGTDEDHVSISPAFRFKYPSPYDRVYLVSGPVSWFCDPVSRHPPAREWLCHIRDRAGERERWQSGNEPGQCLHLHLHARNRRACGTRDPFPDTHEPR</sequence>
<reference evidence="1" key="2">
    <citation type="journal article" date="2014" name="ISME J.">
        <title>Microbial stratification in low pH oxic and suboxic macroscopic growths along an acid mine drainage.</title>
        <authorList>
            <person name="Mendez-Garcia C."/>
            <person name="Mesa V."/>
            <person name="Sprenger R.R."/>
            <person name="Richter M."/>
            <person name="Diez M.S."/>
            <person name="Solano J."/>
            <person name="Bargiela R."/>
            <person name="Golyshina O.V."/>
            <person name="Manteca A."/>
            <person name="Ramos J.L."/>
            <person name="Gallego J.R."/>
            <person name="Llorente I."/>
            <person name="Martins Dos Santos V.A."/>
            <person name="Jensen O.N."/>
            <person name="Pelaez A.I."/>
            <person name="Sanchez J."/>
            <person name="Ferrer M."/>
        </authorList>
    </citation>
    <scope>NUCLEOTIDE SEQUENCE</scope>
</reference>
<dbReference type="EMBL" id="AUZZ01000550">
    <property type="protein sequence ID" value="EQD67599.1"/>
    <property type="molecule type" value="Genomic_DNA"/>
</dbReference>
<evidence type="ECO:0000313" key="1">
    <source>
        <dbReference type="EMBL" id="EQD67599.1"/>
    </source>
</evidence>
<reference evidence="1" key="1">
    <citation type="submission" date="2013-08" db="EMBL/GenBank/DDBJ databases">
        <authorList>
            <person name="Mendez C."/>
            <person name="Richter M."/>
            <person name="Ferrer M."/>
            <person name="Sanchez J."/>
        </authorList>
    </citation>
    <scope>NUCLEOTIDE SEQUENCE</scope>
</reference>
<dbReference type="AlphaFoldDB" id="T1CK06"/>
<name>T1CK06_9ZZZZ</name>
<proteinExistence type="predicted"/>
<protein>
    <submittedName>
        <fullName evidence="1">Type II secretory pathway pseudopilin PulG</fullName>
    </submittedName>
</protein>
<comment type="caution">
    <text evidence="1">The sequence shown here is derived from an EMBL/GenBank/DDBJ whole genome shotgun (WGS) entry which is preliminary data.</text>
</comment>
<gene>
    <name evidence="1" type="ORF">B2A_00707</name>
</gene>
<accession>T1CK06</accession>
<organism evidence="1">
    <name type="scientific">mine drainage metagenome</name>
    <dbReference type="NCBI Taxonomy" id="410659"/>
    <lineage>
        <taxon>unclassified sequences</taxon>
        <taxon>metagenomes</taxon>
        <taxon>ecological metagenomes</taxon>
    </lineage>
</organism>